<evidence type="ECO:0000256" key="1">
    <source>
        <dbReference type="SAM" id="Phobius"/>
    </source>
</evidence>
<dbReference type="HOGENOM" id="CLU_193869_0_0_9"/>
<organism evidence="2 3">
    <name type="scientific">Streptococcus equinus ATCC 9812</name>
    <dbReference type="NCBI Taxonomy" id="525379"/>
    <lineage>
        <taxon>Bacteria</taxon>
        <taxon>Bacillati</taxon>
        <taxon>Bacillota</taxon>
        <taxon>Bacilli</taxon>
        <taxon>Lactobacillales</taxon>
        <taxon>Streptococcaceae</taxon>
        <taxon>Streptococcus</taxon>
    </lineage>
</organism>
<accession>E8JQI3</accession>
<name>E8JQI3_STREI</name>
<dbReference type="Proteomes" id="UP000005699">
    <property type="component" value="Unassembled WGS sequence"/>
</dbReference>
<evidence type="ECO:0000313" key="2">
    <source>
        <dbReference type="EMBL" id="EFW88395.1"/>
    </source>
</evidence>
<sequence>MKNARYRIWEGELMKEVSLYIRITNFILLVLVLLDSSIKSVLILAAVILFLSALLQGILSYKRVKLSHQS</sequence>
<feature type="transmembrane region" description="Helical" evidence="1">
    <location>
        <begin position="40"/>
        <end position="61"/>
    </location>
</feature>
<dbReference type="AlphaFoldDB" id="E8JQI3"/>
<feature type="transmembrane region" description="Helical" evidence="1">
    <location>
        <begin position="17"/>
        <end position="34"/>
    </location>
</feature>
<keyword evidence="1" id="KW-1133">Transmembrane helix</keyword>
<proteinExistence type="predicted"/>
<gene>
    <name evidence="2" type="ORF">HMPREF0819_1253</name>
</gene>
<comment type="caution">
    <text evidence="2">The sequence shown here is derived from an EMBL/GenBank/DDBJ whole genome shotgun (WGS) entry which is preliminary data.</text>
</comment>
<evidence type="ECO:0000313" key="3">
    <source>
        <dbReference type="Proteomes" id="UP000005699"/>
    </source>
</evidence>
<keyword evidence="1" id="KW-0472">Membrane</keyword>
<keyword evidence="1" id="KW-0812">Transmembrane</keyword>
<protein>
    <submittedName>
        <fullName evidence="2">Uncharacterized protein</fullName>
    </submittedName>
</protein>
<dbReference type="EMBL" id="AEVB01000036">
    <property type="protein sequence ID" value="EFW88395.1"/>
    <property type="molecule type" value="Genomic_DNA"/>
</dbReference>
<reference evidence="2 3" key="1">
    <citation type="submission" date="2010-12" db="EMBL/GenBank/DDBJ databases">
        <authorList>
            <person name="Muzny D."/>
            <person name="Qin X."/>
            <person name="Deng J."/>
            <person name="Jiang H."/>
            <person name="Liu Y."/>
            <person name="Qu J."/>
            <person name="Song X.-Z."/>
            <person name="Zhang L."/>
            <person name="Thornton R."/>
            <person name="Coyle M."/>
            <person name="Francisco L."/>
            <person name="Jackson L."/>
            <person name="Javaid M."/>
            <person name="Korchina V."/>
            <person name="Kovar C."/>
            <person name="Mata R."/>
            <person name="Mathew T."/>
            <person name="Ngo R."/>
            <person name="Nguyen L."/>
            <person name="Nguyen N."/>
            <person name="Okwuonu G."/>
            <person name="Ongeri F."/>
            <person name="Pham C."/>
            <person name="Simmons D."/>
            <person name="Wilczek-Boney K."/>
            <person name="Hale W."/>
            <person name="Jakkamsetti A."/>
            <person name="Pham P."/>
            <person name="Ruth R."/>
            <person name="San Lucas F."/>
            <person name="Warren J."/>
            <person name="Zhang J."/>
            <person name="Zhao Z."/>
            <person name="Zhou C."/>
            <person name="Zhu D."/>
            <person name="Lee S."/>
            <person name="Bess C."/>
            <person name="Blankenburg K."/>
            <person name="Forbes L."/>
            <person name="Fu Q."/>
            <person name="Gubbala S."/>
            <person name="Hirani K."/>
            <person name="Jayaseelan J.C."/>
            <person name="Lara F."/>
            <person name="Munidasa M."/>
            <person name="Palculict T."/>
            <person name="Patil S."/>
            <person name="Pu L.-L."/>
            <person name="Saada N."/>
            <person name="Tang L."/>
            <person name="Weissenberger G."/>
            <person name="Zhu Y."/>
            <person name="Hemphill L."/>
            <person name="Shang Y."/>
            <person name="Youmans B."/>
            <person name="Ayvaz T."/>
            <person name="Ross M."/>
            <person name="Santibanez J."/>
            <person name="Aqrawi P."/>
            <person name="Gross S."/>
            <person name="Joshi V."/>
            <person name="Fowler G."/>
            <person name="Nazareth L."/>
            <person name="Reid J."/>
            <person name="Worley K."/>
            <person name="Petrosino J."/>
            <person name="Highlander S."/>
            <person name="Gibbs R."/>
        </authorList>
    </citation>
    <scope>NUCLEOTIDE SEQUENCE [LARGE SCALE GENOMIC DNA]</scope>
    <source>
        <strain evidence="2 3">ATCC 9812</strain>
    </source>
</reference>